<protein>
    <recommendedName>
        <fullName evidence="14">THAP-type domain-containing protein</fullName>
    </recommendedName>
</protein>
<dbReference type="EMBL" id="JAFNEN010000069">
    <property type="protein sequence ID" value="KAG8196483.1"/>
    <property type="molecule type" value="Genomic_DNA"/>
</dbReference>
<dbReference type="GO" id="GO:0005654">
    <property type="term" value="C:nucleoplasm"/>
    <property type="evidence" value="ECO:0007669"/>
    <property type="project" value="UniProtKB-SubCell"/>
</dbReference>
<keyword evidence="6" id="KW-0805">Transcription regulation</keyword>
<evidence type="ECO:0000256" key="9">
    <source>
        <dbReference type="ARBA" id="ARBA00023163"/>
    </source>
</evidence>
<dbReference type="PANTHER" id="PTHR46600:SF1">
    <property type="entry name" value="THAP DOMAIN-CONTAINING PROTEIN 1"/>
    <property type="match status" value="1"/>
</dbReference>
<organism evidence="15 16">
    <name type="scientific">Oedothorax gibbosus</name>
    <dbReference type="NCBI Taxonomy" id="931172"/>
    <lineage>
        <taxon>Eukaryota</taxon>
        <taxon>Metazoa</taxon>
        <taxon>Ecdysozoa</taxon>
        <taxon>Arthropoda</taxon>
        <taxon>Chelicerata</taxon>
        <taxon>Arachnida</taxon>
        <taxon>Araneae</taxon>
        <taxon>Araneomorphae</taxon>
        <taxon>Entelegynae</taxon>
        <taxon>Araneoidea</taxon>
        <taxon>Linyphiidae</taxon>
        <taxon>Erigoninae</taxon>
        <taxon>Oedothorax</taxon>
    </lineage>
</organism>
<keyword evidence="7 13" id="KW-0175">Coiled coil</keyword>
<evidence type="ECO:0000256" key="10">
    <source>
        <dbReference type="ARBA" id="ARBA00023242"/>
    </source>
</evidence>
<keyword evidence="16" id="KW-1185">Reference proteome</keyword>
<evidence type="ECO:0000259" key="14">
    <source>
        <dbReference type="PROSITE" id="PS50950"/>
    </source>
</evidence>
<evidence type="ECO:0000256" key="7">
    <source>
        <dbReference type="ARBA" id="ARBA00023054"/>
    </source>
</evidence>
<evidence type="ECO:0000256" key="3">
    <source>
        <dbReference type="ARBA" id="ARBA00022723"/>
    </source>
</evidence>
<evidence type="ECO:0000256" key="1">
    <source>
        <dbReference type="ARBA" id="ARBA00004642"/>
    </source>
</evidence>
<evidence type="ECO:0000313" key="15">
    <source>
        <dbReference type="EMBL" id="KAG8196483.1"/>
    </source>
</evidence>
<dbReference type="GO" id="GO:0008270">
    <property type="term" value="F:zinc ion binding"/>
    <property type="evidence" value="ECO:0007669"/>
    <property type="project" value="UniProtKB-KW"/>
</dbReference>
<dbReference type="PROSITE" id="PS50950">
    <property type="entry name" value="ZF_THAP"/>
    <property type="match status" value="1"/>
</dbReference>
<keyword evidence="9" id="KW-0804">Transcription</keyword>
<evidence type="ECO:0000313" key="16">
    <source>
        <dbReference type="Proteomes" id="UP000827092"/>
    </source>
</evidence>
<dbReference type="Pfam" id="PF05485">
    <property type="entry name" value="THAP"/>
    <property type="match status" value="1"/>
</dbReference>
<keyword evidence="3" id="KW-0479">Metal-binding</keyword>
<keyword evidence="11" id="KW-0131">Cell cycle</keyword>
<keyword evidence="8 12" id="KW-0238">DNA-binding</keyword>
<dbReference type="SMART" id="SM00692">
    <property type="entry name" value="DM3"/>
    <property type="match status" value="1"/>
</dbReference>
<dbReference type="SUPFAM" id="SSF57716">
    <property type="entry name" value="Glucocorticoid receptor-like (DNA-binding domain)"/>
    <property type="match status" value="1"/>
</dbReference>
<keyword evidence="10" id="KW-0539">Nucleus</keyword>
<evidence type="ECO:0000256" key="12">
    <source>
        <dbReference type="PROSITE-ProRule" id="PRU00309"/>
    </source>
</evidence>
<sequence>MVRFCSAINCKVKDIAVNKAKGISFHVFPKDPMRRKAWALATRREGAKKGWPWIPPKHACLCSNHFLEKDYEVQQATRRLREDVVPSVFEFERPAIKSKDKDPIIISTRSCKNAAELPTSNLLHGITQTNKNTTEPQTSNVLIPMTIVPTENDKHTIDRSTTNISGPIILYARNSEKTTEPSASDLSAQPYAAQEDEVQFLKNKLKTTKVMYEEGVKKLGMAQNEILEQNEMICELLNDWVSLKKKDENKLLKRKLEKTEAKYEEVCKNLRTAQMEISEQNQMIHELLNVNGSESIKYD</sequence>
<dbReference type="PANTHER" id="PTHR46600">
    <property type="entry name" value="THAP DOMAIN-CONTAINING"/>
    <property type="match status" value="1"/>
</dbReference>
<proteinExistence type="inferred from homology"/>
<evidence type="ECO:0000256" key="2">
    <source>
        <dbReference type="ARBA" id="ARBA00006177"/>
    </source>
</evidence>
<dbReference type="Gene3D" id="6.20.210.20">
    <property type="entry name" value="THAP domain"/>
    <property type="match status" value="1"/>
</dbReference>
<feature type="coiled-coil region" evidence="13">
    <location>
        <begin position="242"/>
        <end position="276"/>
    </location>
</feature>
<comment type="similarity">
    <text evidence="2">Belongs to the THAP1 family.</text>
</comment>
<evidence type="ECO:0000256" key="11">
    <source>
        <dbReference type="ARBA" id="ARBA00023306"/>
    </source>
</evidence>
<comment type="subcellular location">
    <subcellularLocation>
        <location evidence="1">Nucleus</location>
        <location evidence="1">Nucleoplasm</location>
    </subcellularLocation>
</comment>
<evidence type="ECO:0000256" key="4">
    <source>
        <dbReference type="ARBA" id="ARBA00022771"/>
    </source>
</evidence>
<evidence type="ECO:0000256" key="13">
    <source>
        <dbReference type="SAM" id="Coils"/>
    </source>
</evidence>
<dbReference type="InterPro" id="IPR006612">
    <property type="entry name" value="THAP_Znf"/>
</dbReference>
<comment type="caution">
    <text evidence="15">The sequence shown here is derived from an EMBL/GenBank/DDBJ whole genome shotgun (WGS) entry which is preliminary data.</text>
</comment>
<gene>
    <name evidence="15" type="ORF">JTE90_012300</name>
</gene>
<name>A0AAV6VK16_9ARAC</name>
<feature type="domain" description="THAP-type" evidence="14">
    <location>
        <begin position="1"/>
        <end position="89"/>
    </location>
</feature>
<dbReference type="AlphaFoldDB" id="A0AAV6VK16"/>
<evidence type="ECO:0000256" key="8">
    <source>
        <dbReference type="ARBA" id="ARBA00023125"/>
    </source>
</evidence>
<dbReference type="Proteomes" id="UP000827092">
    <property type="component" value="Unassembled WGS sequence"/>
</dbReference>
<accession>A0AAV6VK16</accession>
<dbReference type="InterPro" id="IPR026516">
    <property type="entry name" value="THAP1/10"/>
</dbReference>
<keyword evidence="4 12" id="KW-0863">Zinc-finger</keyword>
<reference evidence="15 16" key="1">
    <citation type="journal article" date="2022" name="Nat. Ecol. Evol.">
        <title>A masculinizing supergene underlies an exaggerated male reproductive morph in a spider.</title>
        <authorList>
            <person name="Hendrickx F."/>
            <person name="De Corte Z."/>
            <person name="Sonet G."/>
            <person name="Van Belleghem S.M."/>
            <person name="Kostlbacher S."/>
            <person name="Vangestel C."/>
        </authorList>
    </citation>
    <scope>NUCLEOTIDE SEQUENCE [LARGE SCALE GENOMIC DNA]</scope>
    <source>
        <strain evidence="15">W744_W776</strain>
    </source>
</reference>
<dbReference type="SMART" id="SM00980">
    <property type="entry name" value="THAP"/>
    <property type="match status" value="1"/>
</dbReference>
<evidence type="ECO:0000256" key="6">
    <source>
        <dbReference type="ARBA" id="ARBA00023015"/>
    </source>
</evidence>
<evidence type="ECO:0000256" key="5">
    <source>
        <dbReference type="ARBA" id="ARBA00022833"/>
    </source>
</evidence>
<keyword evidence="5" id="KW-0862">Zinc</keyword>
<dbReference type="GO" id="GO:0043565">
    <property type="term" value="F:sequence-specific DNA binding"/>
    <property type="evidence" value="ECO:0007669"/>
    <property type="project" value="InterPro"/>
</dbReference>
<dbReference type="InterPro" id="IPR038441">
    <property type="entry name" value="THAP_Znf_sf"/>
</dbReference>